<dbReference type="Gene3D" id="2.60.40.790">
    <property type="match status" value="1"/>
</dbReference>
<name>A0A8H7ZP54_9FUNG</name>
<dbReference type="PANTHER" id="PTHR45862">
    <property type="entry name" value="PROTEIN SGT1 HOMOLOG"/>
    <property type="match status" value="1"/>
</dbReference>
<dbReference type="CDD" id="cd06466">
    <property type="entry name" value="p23_CS_SGT1_like"/>
    <property type="match status" value="1"/>
</dbReference>
<dbReference type="PROSITE" id="PS51203">
    <property type="entry name" value="CS"/>
    <property type="match status" value="1"/>
</dbReference>
<accession>A0A8H7ZP54</accession>
<dbReference type="PROSITE" id="PS51048">
    <property type="entry name" value="SGS"/>
    <property type="match status" value="1"/>
</dbReference>
<dbReference type="InterPro" id="IPR044563">
    <property type="entry name" value="Sgt1-like"/>
</dbReference>
<dbReference type="SUPFAM" id="SSF49764">
    <property type="entry name" value="HSP20-like chaperones"/>
    <property type="match status" value="1"/>
</dbReference>
<feature type="compositionally biased region" description="Basic and acidic residues" evidence="1">
    <location>
        <begin position="150"/>
        <end position="165"/>
    </location>
</feature>
<organism evidence="4 5">
    <name type="scientific">Olpidium bornovanus</name>
    <dbReference type="NCBI Taxonomy" id="278681"/>
    <lineage>
        <taxon>Eukaryota</taxon>
        <taxon>Fungi</taxon>
        <taxon>Fungi incertae sedis</taxon>
        <taxon>Olpidiomycota</taxon>
        <taxon>Olpidiomycotina</taxon>
        <taxon>Olpidiomycetes</taxon>
        <taxon>Olpidiales</taxon>
        <taxon>Olpidiaceae</taxon>
        <taxon>Olpidium</taxon>
    </lineage>
</organism>
<keyword evidence="5" id="KW-1185">Reference proteome</keyword>
<dbReference type="Proteomes" id="UP000673691">
    <property type="component" value="Unassembled WGS sequence"/>
</dbReference>
<dbReference type="InterPro" id="IPR007052">
    <property type="entry name" value="CS_dom"/>
</dbReference>
<evidence type="ECO:0000313" key="4">
    <source>
        <dbReference type="EMBL" id="KAG5456762.1"/>
    </source>
</evidence>
<dbReference type="EMBL" id="JAEFCI010011199">
    <property type="protein sequence ID" value="KAG5456762.1"/>
    <property type="molecule type" value="Genomic_DNA"/>
</dbReference>
<dbReference type="OrthoDB" id="1898560at2759"/>
<evidence type="ECO:0000256" key="1">
    <source>
        <dbReference type="SAM" id="MobiDB-lite"/>
    </source>
</evidence>
<feature type="domain" description="SGS" evidence="2">
    <location>
        <begin position="143"/>
        <end position="230"/>
    </location>
</feature>
<feature type="region of interest" description="Disordered" evidence="1">
    <location>
        <begin position="134"/>
        <end position="165"/>
    </location>
</feature>
<evidence type="ECO:0000259" key="2">
    <source>
        <dbReference type="PROSITE" id="PS51048"/>
    </source>
</evidence>
<protein>
    <submittedName>
        <fullName evidence="4">SGS domain-containing protein</fullName>
    </submittedName>
</protein>
<dbReference type="AlphaFoldDB" id="A0A8H7ZP54"/>
<proteinExistence type="predicted"/>
<feature type="domain" description="CS" evidence="3">
    <location>
        <begin position="35"/>
        <end position="124"/>
    </location>
</feature>
<evidence type="ECO:0000259" key="3">
    <source>
        <dbReference type="PROSITE" id="PS51203"/>
    </source>
</evidence>
<reference evidence="4 5" key="1">
    <citation type="journal article" name="Sci. Rep.">
        <title>Genome-scale phylogenetic analyses confirm Olpidium as the closest living zoosporic fungus to the non-flagellated, terrestrial fungi.</title>
        <authorList>
            <person name="Chang Y."/>
            <person name="Rochon D."/>
            <person name="Sekimoto S."/>
            <person name="Wang Y."/>
            <person name="Chovatia M."/>
            <person name="Sandor L."/>
            <person name="Salamov A."/>
            <person name="Grigoriev I.V."/>
            <person name="Stajich J.E."/>
            <person name="Spatafora J.W."/>
        </authorList>
    </citation>
    <scope>NUCLEOTIDE SEQUENCE [LARGE SCALE GENOMIC DNA]</scope>
    <source>
        <strain evidence="4">S191</strain>
    </source>
</reference>
<dbReference type="Pfam" id="PF04969">
    <property type="entry name" value="CS"/>
    <property type="match status" value="1"/>
</dbReference>
<dbReference type="InterPro" id="IPR007699">
    <property type="entry name" value="SGS_dom"/>
</dbReference>
<dbReference type="Pfam" id="PF05002">
    <property type="entry name" value="SGS"/>
    <property type="match status" value="1"/>
</dbReference>
<dbReference type="GO" id="GO:0051087">
    <property type="term" value="F:protein-folding chaperone binding"/>
    <property type="evidence" value="ECO:0007669"/>
    <property type="project" value="InterPro"/>
</dbReference>
<gene>
    <name evidence="4" type="ORF">BJ554DRAFT_3397</name>
</gene>
<comment type="caution">
    <text evidence="4">The sequence shown here is derived from an EMBL/GenBank/DDBJ whole genome shotgun (WGS) entry which is preliminary data.</text>
</comment>
<evidence type="ECO:0000313" key="5">
    <source>
        <dbReference type="Proteomes" id="UP000673691"/>
    </source>
</evidence>
<sequence>MGPSAASSVPAGVAQSPPLAAPGSISKIRLLTSRQTVSSHEWYQNDHSVMVSIFAKGVAKDSVEIGMGQLSVSFPLPSGSFFSLELDPLAHEIEPSSSTFEVLSTKIELKLKKKMSGLKWGALEGDDDLLSGGYAKPSGTAPSYPSSAKSRKDWDKLEKEVDSDKPEGDAALNALFQSIYRDATDDTRRAMMKSFVESNGTCLSTNWDEVGKKKVECSPPEGMEARAVGVRPYAFCLKRLPFVCVFIVKRLEGGWGEGGRLHL</sequence>
<dbReference type="InterPro" id="IPR008978">
    <property type="entry name" value="HSP20-like_chaperone"/>
</dbReference>